<dbReference type="GO" id="GO:0009074">
    <property type="term" value="P:aromatic amino acid family catabolic process"/>
    <property type="evidence" value="ECO:0007669"/>
    <property type="project" value="TreeGrafter"/>
</dbReference>
<dbReference type="InterPro" id="IPR036864">
    <property type="entry name" value="Zn2-C6_fun-type_DNA-bd_sf"/>
</dbReference>
<dbReference type="Pfam" id="PF00172">
    <property type="entry name" value="Zn_clus"/>
    <property type="match status" value="1"/>
</dbReference>
<gene>
    <name evidence="4" type="ORF">L207DRAFT_633341</name>
</gene>
<dbReference type="Gene3D" id="4.10.240.10">
    <property type="entry name" value="Zn(2)-C6 fungal-type DNA-binding domain"/>
    <property type="match status" value="1"/>
</dbReference>
<dbReference type="PANTHER" id="PTHR31644:SF2">
    <property type="entry name" value="TRANSCRIPTIONAL ACTIVATOR ARO80-RELATED"/>
    <property type="match status" value="1"/>
</dbReference>
<dbReference type="SUPFAM" id="SSF57701">
    <property type="entry name" value="Zn2/Cys6 DNA-binding domain"/>
    <property type="match status" value="1"/>
</dbReference>
<dbReference type="EMBL" id="KZ613945">
    <property type="protein sequence ID" value="PMD40282.1"/>
    <property type="molecule type" value="Genomic_DNA"/>
</dbReference>
<dbReference type="InterPro" id="IPR001138">
    <property type="entry name" value="Zn2Cys6_DnaBD"/>
</dbReference>
<name>A0A2J6RP58_HYAVF</name>
<dbReference type="PANTHER" id="PTHR31644">
    <property type="entry name" value="TRANSCRIPTIONAL ACTIVATOR ARO80-RELATED"/>
    <property type="match status" value="1"/>
</dbReference>
<dbReference type="GO" id="GO:0005634">
    <property type="term" value="C:nucleus"/>
    <property type="evidence" value="ECO:0007669"/>
    <property type="project" value="TreeGrafter"/>
</dbReference>
<keyword evidence="5" id="KW-1185">Reference proteome</keyword>
<dbReference type="AlphaFoldDB" id="A0A2J6RP58"/>
<dbReference type="SMART" id="SM00066">
    <property type="entry name" value="GAL4"/>
    <property type="match status" value="1"/>
</dbReference>
<proteinExistence type="predicted"/>
<dbReference type="STRING" id="1149755.A0A2J6RP58"/>
<dbReference type="PROSITE" id="PS50048">
    <property type="entry name" value="ZN2_CY6_FUNGAL_2"/>
    <property type="match status" value="1"/>
</dbReference>
<evidence type="ECO:0000256" key="2">
    <source>
        <dbReference type="SAM" id="MobiDB-lite"/>
    </source>
</evidence>
<dbReference type="PROSITE" id="PS00463">
    <property type="entry name" value="ZN2_CY6_FUNGAL_1"/>
    <property type="match status" value="1"/>
</dbReference>
<dbReference type="InterPro" id="IPR052780">
    <property type="entry name" value="AAA_Catabolism_Regulators"/>
</dbReference>
<dbReference type="CDD" id="cd12148">
    <property type="entry name" value="fungal_TF_MHR"/>
    <property type="match status" value="1"/>
</dbReference>
<feature type="region of interest" description="Disordered" evidence="2">
    <location>
        <begin position="126"/>
        <end position="148"/>
    </location>
</feature>
<protein>
    <recommendedName>
        <fullName evidence="3">Zn(2)-C6 fungal-type domain-containing protein</fullName>
    </recommendedName>
</protein>
<keyword evidence="1" id="KW-0539">Nucleus</keyword>
<evidence type="ECO:0000256" key="1">
    <source>
        <dbReference type="ARBA" id="ARBA00023242"/>
    </source>
</evidence>
<evidence type="ECO:0000313" key="5">
    <source>
        <dbReference type="Proteomes" id="UP000235786"/>
    </source>
</evidence>
<dbReference type="GO" id="GO:0008270">
    <property type="term" value="F:zinc ion binding"/>
    <property type="evidence" value="ECO:0007669"/>
    <property type="project" value="InterPro"/>
</dbReference>
<evidence type="ECO:0000259" key="3">
    <source>
        <dbReference type="PROSITE" id="PS50048"/>
    </source>
</evidence>
<sequence length="763" mass="85631">MDSTTTIYKRLYQACDNCRAKRVRCLLGSVDQPQDPPCGRCKRENKECVFSSTRRKRARVEHSQNQNPQYGGGTSTAVVTMQHDYSPISKGGNQSEPVDGQQTLSALLDHEALTSNDALEALHEAFQQGGKPPPDGLSPGSRIDFGNRSRNEAAKNDIALNAWNCLRFVRTGLFTAGEALFYVTCFYTHLVPFSPVPSLRYKDPLQHMKLIEEEPVLALTILTLSARWMKLSGPGAVTRGQIIHDRLWNYLRSMITSVFWSEDSSLSENTTNPETAQRSVLRTVGTCEALLLLLEWHPLTLHFPMVDNDTNSIIVRDGSEKCSHVTTEVRYGRMRSGLDWLSRSDRMCWSLLGLAQTLAVELGLFEKQDMRHSGEDIERANRIQQLLWVFSIQSSGRLGWKYLSTLSMESQPMLASVDDTSRCWVRIASCLKKGHELLFSTPKQTSDIINKREYDPLLRILQKLLDDWRRDFDTANLSKSMRRILAIEYEHVRVYVYSIVLQAVIERRRKEKDSPSDQISRTDGQREETDELYDGLYLGYLTDAARSLLRVVVVEIFSEGSLLYVPVRTYSRILSAALYLLKTCAIEVKESEARKSIDLVSRTAEALQSSVVDDVHLSTRWGQLLANLCTRLSSKPMQTATAHSDSGASQQVSFPSDIVWNPPTPASSNRKSTLSIPSSSSPSNTVSPMSSNTGLPYLAFEPAYVPDLATIQSSIGSVPQYSNYDDMFSWADSMSGMDISQMPWNGDQAMFDILASVVDAETQ</sequence>
<feature type="domain" description="Zn(2)-C6 fungal-type" evidence="3">
    <location>
        <begin position="14"/>
        <end position="50"/>
    </location>
</feature>
<dbReference type="GO" id="GO:0045944">
    <property type="term" value="P:positive regulation of transcription by RNA polymerase II"/>
    <property type="evidence" value="ECO:0007669"/>
    <property type="project" value="TreeGrafter"/>
</dbReference>
<evidence type="ECO:0000313" key="4">
    <source>
        <dbReference type="EMBL" id="PMD40282.1"/>
    </source>
</evidence>
<dbReference type="GO" id="GO:0000981">
    <property type="term" value="F:DNA-binding transcription factor activity, RNA polymerase II-specific"/>
    <property type="evidence" value="ECO:0007669"/>
    <property type="project" value="InterPro"/>
</dbReference>
<organism evidence="4 5">
    <name type="scientific">Hyaloscypha variabilis (strain UAMH 11265 / GT02V1 / F)</name>
    <name type="common">Meliniomyces variabilis</name>
    <dbReference type="NCBI Taxonomy" id="1149755"/>
    <lineage>
        <taxon>Eukaryota</taxon>
        <taxon>Fungi</taxon>
        <taxon>Dikarya</taxon>
        <taxon>Ascomycota</taxon>
        <taxon>Pezizomycotina</taxon>
        <taxon>Leotiomycetes</taxon>
        <taxon>Helotiales</taxon>
        <taxon>Hyaloscyphaceae</taxon>
        <taxon>Hyaloscypha</taxon>
        <taxon>Hyaloscypha variabilis</taxon>
    </lineage>
</organism>
<feature type="compositionally biased region" description="Low complexity" evidence="2">
    <location>
        <begin position="672"/>
        <end position="689"/>
    </location>
</feature>
<dbReference type="Proteomes" id="UP000235786">
    <property type="component" value="Unassembled WGS sequence"/>
</dbReference>
<accession>A0A2J6RP58</accession>
<dbReference type="OrthoDB" id="2262349at2759"/>
<dbReference type="CDD" id="cd00067">
    <property type="entry name" value="GAL4"/>
    <property type="match status" value="1"/>
</dbReference>
<reference evidence="4 5" key="1">
    <citation type="submission" date="2016-04" db="EMBL/GenBank/DDBJ databases">
        <title>A degradative enzymes factory behind the ericoid mycorrhizal symbiosis.</title>
        <authorList>
            <consortium name="DOE Joint Genome Institute"/>
            <person name="Martino E."/>
            <person name="Morin E."/>
            <person name="Grelet G."/>
            <person name="Kuo A."/>
            <person name="Kohler A."/>
            <person name="Daghino S."/>
            <person name="Barry K."/>
            <person name="Choi C."/>
            <person name="Cichocki N."/>
            <person name="Clum A."/>
            <person name="Copeland A."/>
            <person name="Hainaut M."/>
            <person name="Haridas S."/>
            <person name="Labutti K."/>
            <person name="Lindquist E."/>
            <person name="Lipzen A."/>
            <person name="Khouja H.-R."/>
            <person name="Murat C."/>
            <person name="Ohm R."/>
            <person name="Olson A."/>
            <person name="Spatafora J."/>
            <person name="Veneault-Fourrey C."/>
            <person name="Henrissat B."/>
            <person name="Grigoriev I."/>
            <person name="Martin F."/>
            <person name="Perotto S."/>
        </authorList>
    </citation>
    <scope>NUCLEOTIDE SEQUENCE [LARGE SCALE GENOMIC DNA]</scope>
    <source>
        <strain evidence="4 5">F</strain>
    </source>
</reference>
<feature type="region of interest" description="Disordered" evidence="2">
    <location>
        <begin position="664"/>
        <end position="689"/>
    </location>
</feature>